<reference evidence="8" key="1">
    <citation type="journal article" date="2019" name="Int. J. Syst. Evol. Microbiol.">
        <title>The Global Catalogue of Microorganisms (GCM) 10K type strain sequencing project: providing services to taxonomists for standard genome sequencing and annotation.</title>
        <authorList>
            <consortium name="The Broad Institute Genomics Platform"/>
            <consortium name="The Broad Institute Genome Sequencing Center for Infectious Disease"/>
            <person name="Wu L."/>
            <person name="Ma J."/>
        </authorList>
    </citation>
    <scope>NUCLEOTIDE SEQUENCE [LARGE SCALE GENOMIC DNA]</scope>
    <source>
        <strain evidence="8">CGMCC 4.7237</strain>
    </source>
</reference>
<gene>
    <name evidence="7" type="ORF">ACFO3J_11120</name>
</gene>
<comment type="subcellular location">
    <subcellularLocation>
        <location evidence="1">Cell membrane</location>
        <topology evidence="1">Multi-pass membrane protein</topology>
    </subcellularLocation>
</comment>
<comment type="caution">
    <text evidence="7">The sequence shown here is derived from an EMBL/GenBank/DDBJ whole genome shotgun (WGS) entry which is preliminary data.</text>
</comment>
<evidence type="ECO:0000256" key="3">
    <source>
        <dbReference type="ARBA" id="ARBA00022989"/>
    </source>
</evidence>
<protein>
    <submittedName>
        <fullName evidence="7">MFS transporter</fullName>
    </submittedName>
</protein>
<evidence type="ECO:0000313" key="7">
    <source>
        <dbReference type="EMBL" id="MFC4032033.1"/>
    </source>
</evidence>
<name>A0ABV8HJ28_9ACTN</name>
<dbReference type="Gene3D" id="1.20.1250.20">
    <property type="entry name" value="MFS general substrate transporter like domains"/>
    <property type="match status" value="1"/>
</dbReference>
<feature type="transmembrane region" description="Helical" evidence="5">
    <location>
        <begin position="171"/>
        <end position="194"/>
    </location>
</feature>
<evidence type="ECO:0000256" key="5">
    <source>
        <dbReference type="SAM" id="Phobius"/>
    </source>
</evidence>
<proteinExistence type="predicted"/>
<dbReference type="PANTHER" id="PTHR23514">
    <property type="entry name" value="BYPASS OF STOP CODON PROTEIN 6"/>
    <property type="match status" value="1"/>
</dbReference>
<keyword evidence="2 5" id="KW-0812">Transmembrane</keyword>
<keyword evidence="8" id="KW-1185">Reference proteome</keyword>
<evidence type="ECO:0000256" key="2">
    <source>
        <dbReference type="ARBA" id="ARBA00022692"/>
    </source>
</evidence>
<dbReference type="PROSITE" id="PS50850">
    <property type="entry name" value="MFS"/>
    <property type="match status" value="1"/>
</dbReference>
<evidence type="ECO:0000259" key="6">
    <source>
        <dbReference type="PROSITE" id="PS50850"/>
    </source>
</evidence>
<feature type="transmembrane region" description="Helical" evidence="5">
    <location>
        <begin position="52"/>
        <end position="71"/>
    </location>
</feature>
<keyword evidence="4 5" id="KW-0472">Membrane</keyword>
<feature type="transmembrane region" description="Helical" evidence="5">
    <location>
        <begin position="206"/>
        <end position="226"/>
    </location>
</feature>
<feature type="transmembrane region" description="Helical" evidence="5">
    <location>
        <begin position="363"/>
        <end position="384"/>
    </location>
</feature>
<dbReference type="InterPro" id="IPR011701">
    <property type="entry name" value="MFS"/>
</dbReference>
<feature type="transmembrane region" description="Helical" evidence="5">
    <location>
        <begin position="83"/>
        <end position="104"/>
    </location>
</feature>
<evidence type="ECO:0000313" key="8">
    <source>
        <dbReference type="Proteomes" id="UP001595765"/>
    </source>
</evidence>
<dbReference type="RefSeq" id="WP_386428641.1">
    <property type="nucleotide sequence ID" value="NZ_JBHSBB010000009.1"/>
</dbReference>
<feature type="transmembrane region" description="Helical" evidence="5">
    <location>
        <begin position="278"/>
        <end position="297"/>
    </location>
</feature>
<feature type="transmembrane region" description="Helical" evidence="5">
    <location>
        <begin position="110"/>
        <end position="132"/>
    </location>
</feature>
<feature type="transmembrane region" description="Helical" evidence="5">
    <location>
        <begin position="246"/>
        <end position="266"/>
    </location>
</feature>
<dbReference type="Pfam" id="PF07690">
    <property type="entry name" value="MFS_1"/>
    <property type="match status" value="1"/>
</dbReference>
<feature type="transmembrane region" description="Helical" evidence="5">
    <location>
        <begin position="335"/>
        <end position="357"/>
    </location>
</feature>
<dbReference type="InterPro" id="IPR020846">
    <property type="entry name" value="MFS_dom"/>
</dbReference>
<dbReference type="PANTHER" id="PTHR23514:SF13">
    <property type="entry name" value="INNER MEMBRANE PROTEIN YBJJ"/>
    <property type="match status" value="1"/>
</dbReference>
<dbReference type="CDD" id="cd17393">
    <property type="entry name" value="MFS_MosC_like"/>
    <property type="match status" value="1"/>
</dbReference>
<dbReference type="Proteomes" id="UP001595765">
    <property type="component" value="Unassembled WGS sequence"/>
</dbReference>
<dbReference type="SUPFAM" id="SSF103473">
    <property type="entry name" value="MFS general substrate transporter"/>
    <property type="match status" value="1"/>
</dbReference>
<evidence type="ECO:0000256" key="1">
    <source>
        <dbReference type="ARBA" id="ARBA00004651"/>
    </source>
</evidence>
<feature type="transmembrane region" description="Helical" evidence="5">
    <location>
        <begin position="144"/>
        <end position="165"/>
    </location>
</feature>
<feature type="transmembrane region" description="Helical" evidence="5">
    <location>
        <begin position="303"/>
        <end position="323"/>
    </location>
</feature>
<sequence>MQSADATGRAPASARRAHLTIAIAFAVHGAANGTFATRIPWIKDHLHLSAGQLGLALVCPAIGSSLLMPLAGRLMHRFGSRAALRLLLGLWCVVLPLPALAPGLPWLCLALLLFGASAGMTDVVMNALGVAVEERKGKSIMSGLHGMWSLGTLVGAGIGVPATHLDIDARVHLGAMSALLLVIALLVCASAPDVRPGADDKAPPRFALPPRAALVIGAIGFCGTFAEGGSSDWCAVYLKDVTHASAAIAALAYTGFSAAMVTTRLLGDFAVRRLGAVTTLRVGGVVATVGSALVVASHSPVTAIGGFALIGVGVSTVVPLCFAAAGRRGPVPSQAIAGVATVTYTSGLIAPAAIGGIAGASSLTASFVLVTVLAMGLVLGAGVVRTPAGAVTGSPAPSVPSPAPVD</sequence>
<dbReference type="EMBL" id="JBHSBB010000009">
    <property type="protein sequence ID" value="MFC4032033.1"/>
    <property type="molecule type" value="Genomic_DNA"/>
</dbReference>
<dbReference type="InterPro" id="IPR036259">
    <property type="entry name" value="MFS_trans_sf"/>
</dbReference>
<dbReference type="InterPro" id="IPR051788">
    <property type="entry name" value="MFS_Transporter"/>
</dbReference>
<feature type="domain" description="Major facilitator superfamily (MFS) profile" evidence="6">
    <location>
        <begin position="17"/>
        <end position="388"/>
    </location>
</feature>
<organism evidence="7 8">
    <name type="scientific">Streptomyces polygonati</name>
    <dbReference type="NCBI Taxonomy" id="1617087"/>
    <lineage>
        <taxon>Bacteria</taxon>
        <taxon>Bacillati</taxon>
        <taxon>Actinomycetota</taxon>
        <taxon>Actinomycetes</taxon>
        <taxon>Kitasatosporales</taxon>
        <taxon>Streptomycetaceae</taxon>
        <taxon>Streptomyces</taxon>
    </lineage>
</organism>
<accession>A0ABV8HJ28</accession>
<keyword evidence="3 5" id="KW-1133">Transmembrane helix</keyword>
<evidence type="ECO:0000256" key="4">
    <source>
        <dbReference type="ARBA" id="ARBA00023136"/>
    </source>
</evidence>